<dbReference type="AlphaFoldDB" id="A0A1H1RUZ5"/>
<dbReference type="InterPro" id="IPR008969">
    <property type="entry name" value="CarboxyPept-like_regulatory"/>
</dbReference>
<accession>A0A1H1RUZ5</accession>
<feature type="region of interest" description="Disordered" evidence="4">
    <location>
        <begin position="771"/>
        <end position="791"/>
    </location>
</feature>
<dbReference type="PANTHER" id="PTHR40980">
    <property type="entry name" value="PLUG DOMAIN-CONTAINING PROTEIN"/>
    <property type="match status" value="1"/>
</dbReference>
<keyword evidence="3" id="KW-0998">Cell outer membrane</keyword>
<dbReference type="Proteomes" id="UP000198858">
    <property type="component" value="Chromosome I"/>
</dbReference>
<gene>
    <name evidence="6" type="ORF">SAMN04488552_3034</name>
</gene>
<evidence type="ECO:0000259" key="5">
    <source>
        <dbReference type="Pfam" id="PF14905"/>
    </source>
</evidence>
<dbReference type="PANTHER" id="PTHR40980:SF4">
    <property type="entry name" value="TONB-DEPENDENT RECEPTOR-LIKE BETA-BARREL DOMAIN-CONTAINING PROTEIN"/>
    <property type="match status" value="1"/>
</dbReference>
<dbReference type="SUPFAM" id="SSF49464">
    <property type="entry name" value="Carboxypeptidase regulatory domain-like"/>
    <property type="match status" value="1"/>
</dbReference>
<dbReference type="InterPro" id="IPR041700">
    <property type="entry name" value="OMP_b-brl_3"/>
</dbReference>
<sequence length="791" mass="89414">MNISGQEGYAISGDVKVRNGEPLPFANILILKPADSSLVEGSIADENGAYQFSSLPKGNYLIMASLVGFESSYSPEFTLIADRVIESLILIEGQLDEVQIQGTKPLYQQKIDRMVINVENSIVSAGSSALEILERSPGVLVNRQSNSISIVGKEGVVVMINGKNSYVPISSLIQMLEGMSSDNIVSIELITTPPANLDAEGNAGYINIILKERTDVGLNGSISIAAGYSNAFVTTNSANFNYRRGKFNLFGNYSFSLNETDQIFKVSRQYTEDGDLIGSSTYSDRDARQRNHNVRTGMDYQVSEKTIMGVLLTGYSNRWTMNADNENINTRNGNPESYINLENYELNYWKHFGANFNISHDFTDDKSLDFNLDYLYYKDDNPNDYLNSYFDENQFFESDSIARSTKLTPIKTFVGALDYSTKPNEKFKIETGLKLAISNFENDVAVENLITDNWVEDPSLTNKSDLDESIYAGYISTEYSINDKTGAKVGLRYEYTNSKLDTDTQGRVVDRQYGEWFPTIYFSHSFNDTLSMNLSYSRRITRPTFNNLAPFVILFDPNTFISGNASLQPAISNAVRYSVNYKSAVFSLEYTNEDSSIANFQERLDEETGRLIFEASNLDYTRTFGASLSFPWKVASWWRMQNNFIYIRQKVRAFYYEDPIELSLGNFSFNISNSYNISENWSAELSGFYTSEGFSGTAKYDAFYRVDSGVSKKFGENGGTLKFSVRDIFDSFEFSGGTDNPEQNLLTRNFFDFSARTFLLTYTRNFGNRKLKSSRNRETGAEEERRRVSEQ</sequence>
<dbReference type="EMBL" id="LT629745">
    <property type="protein sequence ID" value="SDS39453.1"/>
    <property type="molecule type" value="Genomic_DNA"/>
</dbReference>
<evidence type="ECO:0000256" key="4">
    <source>
        <dbReference type="SAM" id="MobiDB-lite"/>
    </source>
</evidence>
<dbReference type="Pfam" id="PF14905">
    <property type="entry name" value="OMP_b-brl_3"/>
    <property type="match status" value="1"/>
</dbReference>
<evidence type="ECO:0000256" key="2">
    <source>
        <dbReference type="ARBA" id="ARBA00023136"/>
    </source>
</evidence>
<dbReference type="STRING" id="1250231.SAMN04488552_3034"/>
<feature type="domain" description="Outer membrane protein beta-barrel" evidence="5">
    <location>
        <begin position="360"/>
        <end position="762"/>
    </location>
</feature>
<keyword evidence="6" id="KW-0675">Receptor</keyword>
<feature type="compositionally biased region" description="Basic and acidic residues" evidence="4">
    <location>
        <begin position="775"/>
        <end position="791"/>
    </location>
</feature>
<proteinExistence type="predicted"/>
<dbReference type="SUPFAM" id="SSF56935">
    <property type="entry name" value="Porins"/>
    <property type="match status" value="1"/>
</dbReference>
<evidence type="ECO:0000256" key="1">
    <source>
        <dbReference type="ARBA" id="ARBA00004442"/>
    </source>
</evidence>
<keyword evidence="7" id="KW-1185">Reference proteome</keyword>
<reference evidence="6 7" key="1">
    <citation type="submission" date="2016-10" db="EMBL/GenBank/DDBJ databases">
        <authorList>
            <person name="Varghese N."/>
            <person name="Submissions S."/>
        </authorList>
    </citation>
    <scope>NUCLEOTIDE SEQUENCE [LARGE SCALE GENOMIC DNA]</scope>
    <source>
        <strain evidence="6 7">Mar_2010_102</strain>
    </source>
</reference>
<dbReference type="Gene3D" id="2.40.170.20">
    <property type="entry name" value="TonB-dependent receptor, beta-barrel domain"/>
    <property type="match status" value="1"/>
</dbReference>
<name>A0A1H1RUZ5_9FLAO</name>
<protein>
    <submittedName>
        <fullName evidence="6">Outer membrane receptor proteins, mostly Fe transport</fullName>
    </submittedName>
</protein>
<evidence type="ECO:0000313" key="6">
    <source>
        <dbReference type="EMBL" id="SDS39453.1"/>
    </source>
</evidence>
<comment type="subcellular location">
    <subcellularLocation>
        <location evidence="1">Cell outer membrane</location>
    </subcellularLocation>
</comment>
<dbReference type="Gene3D" id="2.60.40.1120">
    <property type="entry name" value="Carboxypeptidase-like, regulatory domain"/>
    <property type="match status" value="1"/>
</dbReference>
<dbReference type="Pfam" id="PF13620">
    <property type="entry name" value="CarboxypepD_reg"/>
    <property type="match status" value="1"/>
</dbReference>
<evidence type="ECO:0000313" key="7">
    <source>
        <dbReference type="Proteomes" id="UP000198858"/>
    </source>
</evidence>
<evidence type="ECO:0000256" key="3">
    <source>
        <dbReference type="ARBA" id="ARBA00023237"/>
    </source>
</evidence>
<dbReference type="InterPro" id="IPR036942">
    <property type="entry name" value="Beta-barrel_TonB_sf"/>
</dbReference>
<dbReference type="GO" id="GO:0009279">
    <property type="term" value="C:cell outer membrane"/>
    <property type="evidence" value="ECO:0007669"/>
    <property type="project" value="UniProtKB-SubCell"/>
</dbReference>
<keyword evidence="2" id="KW-0472">Membrane</keyword>
<organism evidence="6 7">
    <name type="scientific">Christiangramia echinicola</name>
    <dbReference type="NCBI Taxonomy" id="279359"/>
    <lineage>
        <taxon>Bacteria</taxon>
        <taxon>Pseudomonadati</taxon>
        <taxon>Bacteroidota</taxon>
        <taxon>Flavobacteriia</taxon>
        <taxon>Flavobacteriales</taxon>
        <taxon>Flavobacteriaceae</taxon>
        <taxon>Christiangramia</taxon>
    </lineage>
</organism>